<comment type="caution">
    <text evidence="3">The sequence shown here is derived from an EMBL/GenBank/DDBJ whole genome shotgun (WGS) entry which is preliminary data.</text>
</comment>
<dbReference type="GO" id="GO:0005737">
    <property type="term" value="C:cytoplasm"/>
    <property type="evidence" value="ECO:0007669"/>
    <property type="project" value="TreeGrafter"/>
</dbReference>
<dbReference type="Gene3D" id="3.80.10.10">
    <property type="entry name" value="Ribonuclease Inhibitor"/>
    <property type="match status" value="1"/>
</dbReference>
<evidence type="ECO:0000256" key="2">
    <source>
        <dbReference type="ARBA" id="ARBA00022737"/>
    </source>
</evidence>
<dbReference type="SMART" id="SM00369">
    <property type="entry name" value="LRR_TYP"/>
    <property type="match status" value="2"/>
</dbReference>
<dbReference type="InterPro" id="IPR001611">
    <property type="entry name" value="Leu-rich_rpt"/>
</dbReference>
<dbReference type="Pfam" id="PF13855">
    <property type="entry name" value="LRR_8"/>
    <property type="match status" value="1"/>
</dbReference>
<dbReference type="SUPFAM" id="SSF52058">
    <property type="entry name" value="L domain-like"/>
    <property type="match status" value="1"/>
</dbReference>
<dbReference type="Pfam" id="PF10905">
    <property type="entry name" value="DUF2695"/>
    <property type="match status" value="1"/>
</dbReference>
<evidence type="ECO:0008006" key="4">
    <source>
        <dbReference type="Google" id="ProtNLM"/>
    </source>
</evidence>
<sequence>MPDSIGDISSLKKLNLWRNKLSHLPDSIGKLNSLQSLQLEENNLKNLPDSLINMSSLEGIVWDKNPLSKNNQVLRNLATKGIALFPMVTKENEYPFDEIAMNKGQIRDFLLKLAGPEGCQFKGANWRCGGKEFKYSRKILKLMKIPKREQDNFLKLCKELGGFCDCEILMNAAEGLLGEETPW</sequence>
<dbReference type="InterPro" id="IPR050216">
    <property type="entry name" value="LRR_domain-containing"/>
</dbReference>
<dbReference type="InterPro" id="IPR024248">
    <property type="entry name" value="DUF2695"/>
</dbReference>
<dbReference type="InterPro" id="IPR003591">
    <property type="entry name" value="Leu-rich_rpt_typical-subtyp"/>
</dbReference>
<keyword evidence="2" id="KW-0677">Repeat</keyword>
<dbReference type="InterPro" id="IPR032675">
    <property type="entry name" value="LRR_dom_sf"/>
</dbReference>
<evidence type="ECO:0000313" key="3">
    <source>
        <dbReference type="EMBL" id="GAH04401.1"/>
    </source>
</evidence>
<keyword evidence="1" id="KW-0433">Leucine-rich repeat</keyword>
<gene>
    <name evidence="3" type="ORF">S01H4_38091</name>
</gene>
<dbReference type="PROSITE" id="PS51450">
    <property type="entry name" value="LRR"/>
    <property type="match status" value="1"/>
</dbReference>
<protein>
    <recommendedName>
        <fullName evidence="4">DUF2695 domain-containing protein</fullName>
    </recommendedName>
</protein>
<name>X1C8J3_9ZZZZ</name>
<dbReference type="AlphaFoldDB" id="X1C8J3"/>
<accession>X1C8J3</accession>
<proteinExistence type="predicted"/>
<organism evidence="3">
    <name type="scientific">marine sediment metagenome</name>
    <dbReference type="NCBI Taxonomy" id="412755"/>
    <lineage>
        <taxon>unclassified sequences</taxon>
        <taxon>metagenomes</taxon>
        <taxon>ecological metagenomes</taxon>
    </lineage>
</organism>
<dbReference type="PANTHER" id="PTHR48051:SF1">
    <property type="entry name" value="RAS SUPPRESSOR PROTEIN 1"/>
    <property type="match status" value="1"/>
</dbReference>
<dbReference type="PANTHER" id="PTHR48051">
    <property type="match status" value="1"/>
</dbReference>
<dbReference type="EMBL" id="BART01020509">
    <property type="protein sequence ID" value="GAH04401.1"/>
    <property type="molecule type" value="Genomic_DNA"/>
</dbReference>
<reference evidence="3" key="1">
    <citation type="journal article" date="2014" name="Front. Microbiol.">
        <title>High frequency of phylogenetically diverse reductive dehalogenase-homologous genes in deep subseafloor sedimentary metagenomes.</title>
        <authorList>
            <person name="Kawai M."/>
            <person name="Futagami T."/>
            <person name="Toyoda A."/>
            <person name="Takaki Y."/>
            <person name="Nishi S."/>
            <person name="Hori S."/>
            <person name="Arai W."/>
            <person name="Tsubouchi T."/>
            <person name="Morono Y."/>
            <person name="Uchiyama I."/>
            <person name="Ito T."/>
            <person name="Fujiyama A."/>
            <person name="Inagaki F."/>
            <person name="Takami H."/>
        </authorList>
    </citation>
    <scope>NUCLEOTIDE SEQUENCE</scope>
    <source>
        <strain evidence="3">Expedition CK06-06</strain>
    </source>
</reference>
<evidence type="ECO:0000256" key="1">
    <source>
        <dbReference type="ARBA" id="ARBA00022614"/>
    </source>
</evidence>